<reference evidence="6" key="1">
    <citation type="submission" date="2018-03" db="EMBL/GenBank/DDBJ databases">
        <authorList>
            <person name="Rodrigo-Torres L."/>
            <person name="Arahal R. D."/>
            <person name="Lucena T."/>
        </authorList>
    </citation>
    <scope>NUCLEOTIDE SEQUENCE [LARGE SCALE GENOMIC DNA]</scope>
    <source>
        <strain evidence="6">CECT 8871</strain>
    </source>
</reference>
<dbReference type="GO" id="GO:0006281">
    <property type="term" value="P:DNA repair"/>
    <property type="evidence" value="ECO:0007669"/>
    <property type="project" value="TreeGrafter"/>
</dbReference>
<protein>
    <recommendedName>
        <fullName evidence="4">phosphoglycolate phosphatase</fullName>
        <ecNumber evidence="4">3.1.3.18</ecNumber>
    </recommendedName>
</protein>
<dbReference type="Gene3D" id="1.10.150.240">
    <property type="entry name" value="Putative phosphatase, domain 2"/>
    <property type="match status" value="1"/>
</dbReference>
<comment type="similarity">
    <text evidence="3">Belongs to the HAD-like hydrolase superfamily. CbbY/CbbZ/Gph/YieH family.</text>
</comment>
<dbReference type="SFLD" id="SFLDG01129">
    <property type="entry name" value="C1.5:_HAD__Beta-PGM__Phosphata"/>
    <property type="match status" value="1"/>
</dbReference>
<evidence type="ECO:0000256" key="3">
    <source>
        <dbReference type="ARBA" id="ARBA00006171"/>
    </source>
</evidence>
<evidence type="ECO:0000256" key="1">
    <source>
        <dbReference type="ARBA" id="ARBA00000830"/>
    </source>
</evidence>
<dbReference type="GO" id="GO:0008967">
    <property type="term" value="F:phosphoglycolate phosphatase activity"/>
    <property type="evidence" value="ECO:0007669"/>
    <property type="project" value="UniProtKB-EC"/>
</dbReference>
<dbReference type="InterPro" id="IPR036412">
    <property type="entry name" value="HAD-like_sf"/>
</dbReference>
<comment type="pathway">
    <text evidence="2">Organic acid metabolism; glycolate biosynthesis; glycolate from 2-phosphoglycolate: step 1/1.</text>
</comment>
<evidence type="ECO:0000313" key="6">
    <source>
        <dbReference type="Proteomes" id="UP000244904"/>
    </source>
</evidence>
<dbReference type="InterPro" id="IPR050155">
    <property type="entry name" value="HAD-like_hydrolase_sf"/>
</dbReference>
<gene>
    <name evidence="5" type="primary">ppaX</name>
    <name evidence="5" type="ORF">PRI8871_00677</name>
</gene>
<dbReference type="EMBL" id="OMOJ01000001">
    <property type="protein sequence ID" value="SPF78087.1"/>
    <property type="molecule type" value="Genomic_DNA"/>
</dbReference>
<dbReference type="AlphaFoldDB" id="A0A2R8AQD6"/>
<dbReference type="Proteomes" id="UP000244904">
    <property type="component" value="Unassembled WGS sequence"/>
</dbReference>
<dbReference type="InterPro" id="IPR023198">
    <property type="entry name" value="PGP-like_dom2"/>
</dbReference>
<dbReference type="PRINTS" id="PR00413">
    <property type="entry name" value="HADHALOGNASE"/>
</dbReference>
<dbReference type="GO" id="GO:0005829">
    <property type="term" value="C:cytosol"/>
    <property type="evidence" value="ECO:0007669"/>
    <property type="project" value="TreeGrafter"/>
</dbReference>
<keyword evidence="5" id="KW-0378">Hydrolase</keyword>
<name>A0A2R8AQD6_9RHOB</name>
<dbReference type="RefSeq" id="WP_108884763.1">
    <property type="nucleotide sequence ID" value="NZ_OMOJ01000001.1"/>
</dbReference>
<dbReference type="SUPFAM" id="SSF56784">
    <property type="entry name" value="HAD-like"/>
    <property type="match status" value="1"/>
</dbReference>
<comment type="catalytic activity">
    <reaction evidence="1">
        <text>2-phosphoglycolate + H2O = glycolate + phosphate</text>
        <dbReference type="Rhea" id="RHEA:14369"/>
        <dbReference type="ChEBI" id="CHEBI:15377"/>
        <dbReference type="ChEBI" id="CHEBI:29805"/>
        <dbReference type="ChEBI" id="CHEBI:43474"/>
        <dbReference type="ChEBI" id="CHEBI:58033"/>
        <dbReference type="EC" id="3.1.3.18"/>
    </reaction>
</comment>
<dbReference type="InterPro" id="IPR023214">
    <property type="entry name" value="HAD_sf"/>
</dbReference>
<dbReference type="Pfam" id="PF00702">
    <property type="entry name" value="Hydrolase"/>
    <property type="match status" value="1"/>
</dbReference>
<dbReference type="InterPro" id="IPR006439">
    <property type="entry name" value="HAD-SF_hydro_IA"/>
</dbReference>
<evidence type="ECO:0000256" key="4">
    <source>
        <dbReference type="ARBA" id="ARBA00013078"/>
    </source>
</evidence>
<proteinExistence type="inferred from homology"/>
<dbReference type="PANTHER" id="PTHR43434">
    <property type="entry name" value="PHOSPHOGLYCOLATE PHOSPHATASE"/>
    <property type="match status" value="1"/>
</dbReference>
<organism evidence="5 6">
    <name type="scientific">Pseudoprimorskyibacter insulae</name>
    <dbReference type="NCBI Taxonomy" id="1695997"/>
    <lineage>
        <taxon>Bacteria</taxon>
        <taxon>Pseudomonadati</taxon>
        <taxon>Pseudomonadota</taxon>
        <taxon>Alphaproteobacteria</taxon>
        <taxon>Rhodobacterales</taxon>
        <taxon>Paracoccaceae</taxon>
        <taxon>Pseudoprimorskyibacter</taxon>
    </lineage>
</organism>
<keyword evidence="6" id="KW-1185">Reference proteome</keyword>
<evidence type="ECO:0000256" key="2">
    <source>
        <dbReference type="ARBA" id="ARBA00004818"/>
    </source>
</evidence>
<sequence length="233" mass="24468">MTTSRVDGVLFDKDGTLFDFSATWDVWARHVLEDLAEGQASRLGELAGAVRFDLSTGTFLPDSPVIAGTNRQAAECLVPYLPGWDIDGLDRYLSVTSAQAPLAPAVPLAPLLDRLADMGLRLGVMTNDTEHGAVSHLEAAGVGARFDFIAGADSGFGAKPDPAPLLAFADRFDLAPERVVMVGDSTHDLMAGRAAGMQTVGVLTGPANAASLLRYADAVLPDIGHLPGWLSQL</sequence>
<dbReference type="NCBIfam" id="TIGR01549">
    <property type="entry name" value="HAD-SF-IA-v1"/>
    <property type="match status" value="1"/>
</dbReference>
<dbReference type="Gene3D" id="3.40.50.1000">
    <property type="entry name" value="HAD superfamily/HAD-like"/>
    <property type="match status" value="1"/>
</dbReference>
<dbReference type="SFLD" id="SFLDS00003">
    <property type="entry name" value="Haloacid_Dehalogenase"/>
    <property type="match status" value="1"/>
</dbReference>
<accession>A0A2R8AQD6</accession>
<dbReference type="PANTHER" id="PTHR43434:SF1">
    <property type="entry name" value="PHOSPHOGLYCOLATE PHOSPHATASE"/>
    <property type="match status" value="1"/>
</dbReference>
<dbReference type="EC" id="3.1.3.18" evidence="4"/>
<evidence type="ECO:0000313" key="5">
    <source>
        <dbReference type="EMBL" id="SPF78087.1"/>
    </source>
</evidence>
<dbReference type="OrthoDB" id="9797743at2"/>